<organism evidence="2 3">
    <name type="scientific">Vigna mungo</name>
    <name type="common">Black gram</name>
    <name type="synonym">Phaseolus mungo</name>
    <dbReference type="NCBI Taxonomy" id="3915"/>
    <lineage>
        <taxon>Eukaryota</taxon>
        <taxon>Viridiplantae</taxon>
        <taxon>Streptophyta</taxon>
        <taxon>Embryophyta</taxon>
        <taxon>Tracheophyta</taxon>
        <taxon>Spermatophyta</taxon>
        <taxon>Magnoliopsida</taxon>
        <taxon>eudicotyledons</taxon>
        <taxon>Gunneridae</taxon>
        <taxon>Pentapetalae</taxon>
        <taxon>rosids</taxon>
        <taxon>fabids</taxon>
        <taxon>Fabales</taxon>
        <taxon>Fabaceae</taxon>
        <taxon>Papilionoideae</taxon>
        <taxon>50 kb inversion clade</taxon>
        <taxon>NPAAA clade</taxon>
        <taxon>indigoferoid/millettioid clade</taxon>
        <taxon>Phaseoleae</taxon>
        <taxon>Vigna</taxon>
    </lineage>
</organism>
<feature type="region of interest" description="Disordered" evidence="1">
    <location>
        <begin position="102"/>
        <end position="153"/>
    </location>
</feature>
<sequence>MTLIWKNNENGASNDSNNRRQHFHQKLLTGLEFRIETTHSVRIKQSKHSEHNQREESVHEVSEPELIYGQVQGLRGGRRPQPLGCDDAEVALTVGAGVAVGEGSESAVESTDDKERSGEVLVESGAVSAVSYDGNEELEEEDGAGGEKLDEVS</sequence>
<gene>
    <name evidence="2" type="ORF">V8G54_033461</name>
</gene>
<accession>A0AAQ3MP31</accession>
<protein>
    <submittedName>
        <fullName evidence="2">Uncharacterized protein</fullName>
    </submittedName>
</protein>
<evidence type="ECO:0000313" key="2">
    <source>
        <dbReference type="EMBL" id="WVY94373.1"/>
    </source>
</evidence>
<evidence type="ECO:0000313" key="3">
    <source>
        <dbReference type="Proteomes" id="UP001374535"/>
    </source>
</evidence>
<dbReference type="Proteomes" id="UP001374535">
    <property type="component" value="Chromosome 10"/>
</dbReference>
<dbReference type="AlphaFoldDB" id="A0AAQ3MP31"/>
<evidence type="ECO:0000256" key="1">
    <source>
        <dbReference type="SAM" id="MobiDB-lite"/>
    </source>
</evidence>
<reference evidence="2 3" key="1">
    <citation type="journal article" date="2023" name="Life. Sci Alliance">
        <title>Evolutionary insights into 3D genome organization and epigenetic landscape of Vigna mungo.</title>
        <authorList>
            <person name="Junaid A."/>
            <person name="Singh B."/>
            <person name="Bhatia S."/>
        </authorList>
    </citation>
    <scope>NUCLEOTIDE SEQUENCE [LARGE SCALE GENOMIC DNA]</scope>
    <source>
        <strain evidence="2">Urdbean</strain>
    </source>
</reference>
<name>A0AAQ3MP31_VIGMU</name>
<feature type="compositionally biased region" description="Acidic residues" evidence="1">
    <location>
        <begin position="134"/>
        <end position="144"/>
    </location>
</feature>
<proteinExistence type="predicted"/>
<keyword evidence="3" id="KW-1185">Reference proteome</keyword>
<feature type="compositionally biased region" description="Basic and acidic residues" evidence="1">
    <location>
        <begin position="47"/>
        <end position="62"/>
    </location>
</feature>
<dbReference type="EMBL" id="CP144691">
    <property type="protein sequence ID" value="WVY94373.1"/>
    <property type="molecule type" value="Genomic_DNA"/>
</dbReference>
<feature type="region of interest" description="Disordered" evidence="1">
    <location>
        <begin position="42"/>
        <end position="65"/>
    </location>
</feature>